<dbReference type="SMART" id="SM00382">
    <property type="entry name" value="AAA"/>
    <property type="match status" value="2"/>
</dbReference>
<dbReference type="Pfam" id="PF14510">
    <property type="entry name" value="ABC_trans_N"/>
    <property type="match status" value="1"/>
</dbReference>
<evidence type="ECO:0000313" key="11">
    <source>
        <dbReference type="EMBL" id="KAF7731539.1"/>
    </source>
</evidence>
<keyword evidence="7 9" id="KW-1133">Transmembrane helix</keyword>
<dbReference type="GO" id="GO:0005524">
    <property type="term" value="F:ATP binding"/>
    <property type="evidence" value="ECO:0007669"/>
    <property type="project" value="UniProtKB-KW"/>
</dbReference>
<keyword evidence="12" id="KW-1185">Reference proteome</keyword>
<dbReference type="Pfam" id="PF06422">
    <property type="entry name" value="PDR_CDR"/>
    <property type="match status" value="1"/>
</dbReference>
<proteinExistence type="inferred from homology"/>
<name>A0A8H7C0F5_9FUNG</name>
<feature type="transmembrane region" description="Helical" evidence="9">
    <location>
        <begin position="1247"/>
        <end position="1276"/>
    </location>
</feature>
<dbReference type="PROSITE" id="PS50893">
    <property type="entry name" value="ABC_TRANSPORTER_2"/>
    <property type="match status" value="2"/>
</dbReference>
<keyword evidence="6" id="KW-0067">ATP-binding</keyword>
<dbReference type="InterPro" id="IPR029481">
    <property type="entry name" value="ABC_trans_N"/>
</dbReference>
<feature type="transmembrane region" description="Helical" evidence="9">
    <location>
        <begin position="548"/>
        <end position="569"/>
    </location>
</feature>
<evidence type="ECO:0000259" key="10">
    <source>
        <dbReference type="PROSITE" id="PS50893"/>
    </source>
</evidence>
<dbReference type="CDD" id="cd03232">
    <property type="entry name" value="ABCG_PDR_domain2"/>
    <property type="match status" value="1"/>
</dbReference>
<organism evidence="11 12">
    <name type="scientific">Apophysomyces ossiformis</name>
    <dbReference type="NCBI Taxonomy" id="679940"/>
    <lineage>
        <taxon>Eukaryota</taxon>
        <taxon>Fungi</taxon>
        <taxon>Fungi incertae sedis</taxon>
        <taxon>Mucoromycota</taxon>
        <taxon>Mucoromycotina</taxon>
        <taxon>Mucoromycetes</taxon>
        <taxon>Mucorales</taxon>
        <taxon>Mucorineae</taxon>
        <taxon>Mucoraceae</taxon>
        <taxon>Apophysomyces</taxon>
    </lineage>
</organism>
<evidence type="ECO:0000256" key="8">
    <source>
        <dbReference type="ARBA" id="ARBA00023136"/>
    </source>
</evidence>
<keyword evidence="5" id="KW-0547">Nucleotide-binding</keyword>
<keyword evidence="4 9" id="KW-0812">Transmembrane</keyword>
<dbReference type="InterPro" id="IPR003439">
    <property type="entry name" value="ABC_transporter-like_ATP-bd"/>
</dbReference>
<evidence type="ECO:0000256" key="4">
    <source>
        <dbReference type="ARBA" id="ARBA00022692"/>
    </source>
</evidence>
<comment type="caution">
    <text evidence="11">The sequence shown here is derived from an EMBL/GenBank/DDBJ whole genome shotgun (WGS) entry which is preliminary data.</text>
</comment>
<dbReference type="Pfam" id="PF19055">
    <property type="entry name" value="ABC2_membrane_7"/>
    <property type="match status" value="2"/>
</dbReference>
<evidence type="ECO:0000256" key="6">
    <source>
        <dbReference type="ARBA" id="ARBA00022840"/>
    </source>
</evidence>
<feature type="transmembrane region" description="Helical" evidence="9">
    <location>
        <begin position="622"/>
        <end position="643"/>
    </location>
</feature>
<feature type="transmembrane region" description="Helical" evidence="9">
    <location>
        <begin position="1208"/>
        <end position="1226"/>
    </location>
</feature>
<feature type="transmembrane region" description="Helical" evidence="9">
    <location>
        <begin position="513"/>
        <end position="536"/>
    </location>
</feature>
<dbReference type="InterPro" id="IPR043926">
    <property type="entry name" value="ABCG_dom"/>
</dbReference>
<evidence type="ECO:0000256" key="3">
    <source>
        <dbReference type="ARBA" id="ARBA00022448"/>
    </source>
</evidence>
<dbReference type="InterPro" id="IPR017871">
    <property type="entry name" value="ABC_transporter-like_CS"/>
</dbReference>
<comment type="similarity">
    <text evidence="2">Belongs to the ABC transporter superfamily. ABCG family. PDR (TC 3.A.1.205) subfamily.</text>
</comment>
<dbReference type="InterPro" id="IPR010929">
    <property type="entry name" value="PDR_CDR_ABC"/>
</dbReference>
<evidence type="ECO:0000256" key="9">
    <source>
        <dbReference type="SAM" id="Phobius"/>
    </source>
</evidence>
<dbReference type="Gene3D" id="3.40.50.300">
    <property type="entry name" value="P-loop containing nucleotide triphosphate hydrolases"/>
    <property type="match status" value="2"/>
</dbReference>
<feature type="transmembrane region" description="Helical" evidence="9">
    <location>
        <begin position="1178"/>
        <end position="1196"/>
    </location>
</feature>
<comment type="subcellular location">
    <subcellularLocation>
        <location evidence="1">Membrane</location>
        <topology evidence="1">Multi-pass membrane protein</topology>
    </subcellularLocation>
</comment>
<feature type="transmembrane region" description="Helical" evidence="9">
    <location>
        <begin position="1319"/>
        <end position="1339"/>
    </location>
</feature>
<evidence type="ECO:0000256" key="2">
    <source>
        <dbReference type="ARBA" id="ARBA00006012"/>
    </source>
</evidence>
<feature type="domain" description="ABC transporter" evidence="10">
    <location>
        <begin position="833"/>
        <end position="1077"/>
    </location>
</feature>
<protein>
    <recommendedName>
        <fullName evidence="10">ABC transporter domain-containing protein</fullName>
    </recommendedName>
</protein>
<feature type="transmembrane region" description="Helical" evidence="9">
    <location>
        <begin position="650"/>
        <end position="675"/>
    </location>
</feature>
<dbReference type="InterPro" id="IPR013525">
    <property type="entry name" value="ABC2_TM"/>
</dbReference>
<dbReference type="EMBL" id="JABAYA010000009">
    <property type="protein sequence ID" value="KAF7731539.1"/>
    <property type="molecule type" value="Genomic_DNA"/>
</dbReference>
<dbReference type="OrthoDB" id="2196280at2759"/>
<dbReference type="PANTHER" id="PTHR19241">
    <property type="entry name" value="ATP-BINDING CASSETTE TRANSPORTER"/>
    <property type="match status" value="1"/>
</dbReference>
<reference evidence="11" key="1">
    <citation type="submission" date="2020-01" db="EMBL/GenBank/DDBJ databases">
        <title>Genome Sequencing of Three Apophysomyces-Like Fungal Strains Confirms a Novel Fungal Genus in the Mucoromycota with divergent Burkholderia-like Endosymbiotic Bacteria.</title>
        <authorList>
            <person name="Stajich J.E."/>
            <person name="Macias A.M."/>
            <person name="Carter-House D."/>
            <person name="Lovett B."/>
            <person name="Kasson L.R."/>
            <person name="Berry K."/>
            <person name="Grigoriev I."/>
            <person name="Chang Y."/>
            <person name="Spatafora J."/>
            <person name="Kasson M.T."/>
        </authorList>
    </citation>
    <scope>NUCLEOTIDE SEQUENCE</scope>
    <source>
        <strain evidence="11">NRRL A-21654</strain>
    </source>
</reference>
<dbReference type="Pfam" id="PF01061">
    <property type="entry name" value="ABC2_membrane"/>
    <property type="match status" value="2"/>
</dbReference>
<dbReference type="PROSITE" id="PS00211">
    <property type="entry name" value="ABC_TRANSPORTER_1"/>
    <property type="match status" value="1"/>
</dbReference>
<dbReference type="InterPro" id="IPR034003">
    <property type="entry name" value="ABCG_PDR_2"/>
</dbReference>
<dbReference type="InterPro" id="IPR003593">
    <property type="entry name" value="AAA+_ATPase"/>
</dbReference>
<keyword evidence="8 9" id="KW-0472">Membrane</keyword>
<dbReference type="Proteomes" id="UP000605846">
    <property type="component" value="Unassembled WGS sequence"/>
</dbReference>
<dbReference type="InterPro" id="IPR034001">
    <property type="entry name" value="ABCG_PDR_1"/>
</dbReference>
<feature type="transmembrane region" description="Helical" evidence="9">
    <location>
        <begin position="1288"/>
        <end position="1312"/>
    </location>
</feature>
<evidence type="ECO:0000256" key="1">
    <source>
        <dbReference type="ARBA" id="ARBA00004141"/>
    </source>
</evidence>
<dbReference type="GO" id="GO:0140359">
    <property type="term" value="F:ABC-type transporter activity"/>
    <property type="evidence" value="ECO:0007669"/>
    <property type="project" value="InterPro"/>
</dbReference>
<dbReference type="FunFam" id="3.40.50.300:FF:000054">
    <property type="entry name" value="ABC multidrug transporter atrF"/>
    <property type="match status" value="1"/>
</dbReference>
<feature type="domain" description="ABC transporter" evidence="10">
    <location>
        <begin position="159"/>
        <end position="411"/>
    </location>
</feature>
<dbReference type="Pfam" id="PF00005">
    <property type="entry name" value="ABC_tran"/>
    <property type="match status" value="2"/>
</dbReference>
<evidence type="ECO:0000313" key="12">
    <source>
        <dbReference type="Proteomes" id="UP000605846"/>
    </source>
</evidence>
<dbReference type="GO" id="GO:0016020">
    <property type="term" value="C:membrane"/>
    <property type="evidence" value="ECO:0007669"/>
    <property type="project" value="UniProtKB-SubCell"/>
</dbReference>
<feature type="transmembrane region" description="Helical" evidence="9">
    <location>
        <begin position="590"/>
        <end position="616"/>
    </location>
</feature>
<dbReference type="SUPFAM" id="SSF52540">
    <property type="entry name" value="P-loop containing nucleoside triphosphate hydrolases"/>
    <property type="match status" value="2"/>
</dbReference>
<feature type="transmembrane region" description="Helical" evidence="9">
    <location>
        <begin position="762"/>
        <end position="783"/>
    </location>
</feature>
<dbReference type="GO" id="GO:0016887">
    <property type="term" value="F:ATP hydrolysis activity"/>
    <property type="evidence" value="ECO:0007669"/>
    <property type="project" value="InterPro"/>
</dbReference>
<dbReference type="CDD" id="cd03233">
    <property type="entry name" value="ABCG_PDR_domain1"/>
    <property type="match status" value="1"/>
</dbReference>
<evidence type="ECO:0000256" key="7">
    <source>
        <dbReference type="ARBA" id="ARBA00022989"/>
    </source>
</evidence>
<sequence length="1471" mass="165653">MGNCVTYGSYTSVRTAGEKENRGSPMYIKRSTASEESSEIMNRDVKDFIADKESVHTITEKSSIAFTTVNPSSNMDQPDPKNQFNLAEHDVSPIHRRSVDFEQLEIGADATFALAEYMKELLQDQRLEGRDHQKLGLVWKNLTVEGLGAGAHTIPTVLSKITDLLPILGKAKAKKTILNNLNGFCKQGEMLLVLGRPGAGCTSLLKVLSDLRESFLSIDGDVCYVTCKLDKDVFPKDYRGRVVYHDEEDHHYPTLTTKETLQQALRTKVRGSAKEPKEAAQARTLELLVKTVGLTNQTDTTVGDAFLRGLSGGERKRLSIAELMTTQSAIACWDCPTRGLDSTSALAVIHSLRTMTDILEQTTIVTLYQASDAMFSLFDKVLLLDDGHCMYFGPAFQAKHYFESLGFYCPPRKSIPDFLTGIANPLEREIAPGLSGYVPQTPDEFEACYSHSDIGKEMMDQLEAYKNSMLQNKDWVQKSRRCLLPPSPYVVSFYQQVRSLTIRQFHLLIQDKYALIARYGSILIQGLIMGSCFYNIPLDATGAYGRAGAIFFTVLFNTLVSQAELIRFLMGRPVLEKHKHFALYRPSAFYIAQVVMDIPFALAQAALFSLCTYFLMGFDLTAAKFFTFLITIFFLVMTMNGFFRFFGAIAATFFVATQLSGVIVNVLLPYAGFAIHVSSMHPWLKWLYWINPLAYVYKTLLTNEMHGQRYSCEGPGNSVPFGPDYNDWRYKVCTMTGREEGESFVEGDNYLLQELSYSPWQIWIPDFIVVVAFFLLFALLTALTMEWRGASNMGSQTKLYLPGKAPQSTTHVESEEKTQIVAEVEKIATGTTFSWQHLNYTVPSKGGSVQLLRDVGGIIKPGHLTALMGASGAGKTTLLDVLARRKTIGKVTGRVYLNGEALANDFERTTGYCEQLDVHQPAVTVREALQFSAYLRQPSEVPREEKDAYVEKVIHLLEMEAIADAQIGLVESGFGISVEERKRLTIGVELVAKPRLLFLDEPTSGLDAQSSFNIIRFIRKLANAGWPVLCTIHQPSAILFEHFDHLLLLANGGQVAYHGEIGRDAHTVIEYFQSHGAPKCTPELNPAEYILSLTGTNPKDGHKDNGIDVTDWAAIWARSVEAKRLQDELEDIHLRSSAIIHQQPGKKVLTYAASFWTQFYLVHHRMALAYWRSPDYNVGRFLNIMVGSLLNGFTYWKMTDAYADIRNRLFALFATFLMANTLIILAQPKFMMERQYFRREHASRYYGWIPFALSVILVELPYILFMAAFFMFGSYWTAGLTNTSTAVGYFYCITIFFVFWAVTLGFVIASVAENPTVAAVLNPLIIMLLALFAGMFQSIKTMPKFWSSWFYWLNPFHYYIEGLAVNELGNMVVQCLDQELIRFAPPPNVTCATYLGEFFASGASGYVSNPNAVQPEQCGYCPYRTGSEMYSITYEWDYANRWRNVAIIACIGVFNVLIFMLLVFWKRKDRR</sequence>
<dbReference type="InterPro" id="IPR027417">
    <property type="entry name" value="P-loop_NTPase"/>
</dbReference>
<evidence type="ECO:0000256" key="5">
    <source>
        <dbReference type="ARBA" id="ARBA00022741"/>
    </source>
</evidence>
<gene>
    <name evidence="11" type="ORF">EC973_009303</name>
</gene>
<feature type="transmembrane region" description="Helical" evidence="9">
    <location>
        <begin position="1445"/>
        <end position="1465"/>
    </location>
</feature>
<accession>A0A8H7C0F5</accession>
<keyword evidence="3" id="KW-0813">Transport</keyword>